<accession>A0A6J4TD45</accession>
<reference evidence="1" key="1">
    <citation type="submission" date="2020-02" db="EMBL/GenBank/DDBJ databases">
        <authorList>
            <person name="Meier V. D."/>
        </authorList>
    </citation>
    <scope>NUCLEOTIDE SEQUENCE</scope>
    <source>
        <strain evidence="1">AVDCRST_MAG30</strain>
    </source>
</reference>
<sequence>MTITLPLTALFDDASQFPPAALPLDAAVAGHEAWRGGSRSELVGRFLAPLARIGDVAASAGARDWELGIVVPKDVGSGSAAKAALALGDTALRVTAVEMPAATGPALAAEWRDAFPEARLFLEGTAADVADARAQDAGAKIRCGGTTPGAVPSVEAVADFVEGCAGLDVPFKATAGLHQPLRHRDAATGDEQFGFLNLWVATALALEQAPTDDVRRALTAKDLDTLAPDTADLQGARRIFTGFGTCSIQEPIDALIDLELLHA</sequence>
<dbReference type="AlphaFoldDB" id="A0A6J4TD45"/>
<organism evidence="1">
    <name type="scientific">uncultured Solirubrobacteraceae bacterium</name>
    <dbReference type="NCBI Taxonomy" id="1162706"/>
    <lineage>
        <taxon>Bacteria</taxon>
        <taxon>Bacillati</taxon>
        <taxon>Actinomycetota</taxon>
        <taxon>Thermoleophilia</taxon>
        <taxon>Solirubrobacterales</taxon>
        <taxon>Solirubrobacteraceae</taxon>
        <taxon>environmental samples</taxon>
    </lineage>
</organism>
<gene>
    <name evidence="1" type="ORF">AVDCRST_MAG30-3005</name>
</gene>
<proteinExistence type="predicted"/>
<name>A0A6J4TD45_9ACTN</name>
<evidence type="ECO:0000313" key="1">
    <source>
        <dbReference type="EMBL" id="CAA9520217.1"/>
    </source>
</evidence>
<evidence type="ECO:0008006" key="2">
    <source>
        <dbReference type="Google" id="ProtNLM"/>
    </source>
</evidence>
<protein>
    <recommendedName>
        <fullName evidence="2">Transaldolase</fullName>
    </recommendedName>
</protein>
<dbReference type="EMBL" id="CADCVS010000384">
    <property type="protein sequence ID" value="CAA9520217.1"/>
    <property type="molecule type" value="Genomic_DNA"/>
</dbReference>